<dbReference type="EMBL" id="CP002999">
    <property type="protein sequence ID" value="AEM69959.1"/>
    <property type="molecule type" value="Genomic_DNA"/>
</dbReference>
<protein>
    <submittedName>
        <fullName evidence="2">Uncharacterized protein</fullName>
    </submittedName>
</protein>
<keyword evidence="1" id="KW-0812">Transmembrane</keyword>
<dbReference type="HOGENOM" id="CLU_3382762_0_0_10"/>
<evidence type="ECO:0000313" key="3">
    <source>
        <dbReference type="Proteomes" id="UP000008908"/>
    </source>
</evidence>
<name>G2PKY0_ALLRU</name>
<dbReference type="KEGG" id="mrs:Murru_0912"/>
<keyword evidence="1" id="KW-1133">Transmembrane helix</keyword>
<dbReference type="Proteomes" id="UP000008908">
    <property type="component" value="Chromosome"/>
</dbReference>
<feature type="transmembrane region" description="Helical" evidence="1">
    <location>
        <begin position="12"/>
        <end position="32"/>
    </location>
</feature>
<evidence type="ECO:0000256" key="1">
    <source>
        <dbReference type="SAM" id="Phobius"/>
    </source>
</evidence>
<keyword evidence="3" id="KW-1185">Reference proteome</keyword>
<sequence length="33" mass="3807">MNTIEAKLGYLFWYAVIALSVYSLLSSIYLYIS</sequence>
<proteinExistence type="predicted"/>
<reference evidence="2 3" key="2">
    <citation type="journal article" date="2012" name="Stand. Genomic Sci.">
        <title>Complete genome sequence of the facultatively anaerobic, appendaged bacterium Muricauda ruestringensis type strain (B1(T)).</title>
        <authorList>
            <person name="Huntemann M."/>
            <person name="Teshima H."/>
            <person name="Lapidus A."/>
            <person name="Nolan M."/>
            <person name="Lucas S."/>
            <person name="Hammon N."/>
            <person name="Deshpande S."/>
            <person name="Cheng J.F."/>
            <person name="Tapia R."/>
            <person name="Goodwin L.A."/>
            <person name="Pitluck S."/>
            <person name="Liolios K."/>
            <person name="Pagani I."/>
            <person name="Ivanova N."/>
            <person name="Mavromatis K."/>
            <person name="Mikhailova N."/>
            <person name="Pati A."/>
            <person name="Chen A."/>
            <person name="Palaniappan K."/>
            <person name="Land M."/>
            <person name="Hauser L."/>
            <person name="Pan C."/>
            <person name="Brambilla E.M."/>
            <person name="Rohde M."/>
            <person name="Spring S."/>
            <person name="Goker M."/>
            <person name="Detter J.C."/>
            <person name="Bristow J."/>
            <person name="Eisen J.A."/>
            <person name="Markowitz V."/>
            <person name="Hugenholtz P."/>
            <person name="Kyrpides N.C."/>
            <person name="Klenk H.P."/>
            <person name="Woyke T."/>
        </authorList>
    </citation>
    <scope>NUCLEOTIDE SEQUENCE [LARGE SCALE GENOMIC DNA]</scope>
    <source>
        <strain evidence="3">DSM 13258 / LMG 19739 / B1</strain>
    </source>
</reference>
<dbReference type="AlphaFoldDB" id="G2PKY0"/>
<accession>G2PKY0</accession>
<organism evidence="2 3">
    <name type="scientific">Allomuricauda ruestringensis (strain DSM 13258 / CIP 107369 / LMG 19739 / B1)</name>
    <name type="common">Muricauda ruestringensis</name>
    <dbReference type="NCBI Taxonomy" id="886377"/>
    <lineage>
        <taxon>Bacteria</taxon>
        <taxon>Pseudomonadati</taxon>
        <taxon>Bacteroidota</taxon>
        <taxon>Flavobacteriia</taxon>
        <taxon>Flavobacteriales</taxon>
        <taxon>Flavobacteriaceae</taxon>
        <taxon>Flagellimonas</taxon>
    </lineage>
</organism>
<reference evidence="3" key="1">
    <citation type="submission" date="2011-08" db="EMBL/GenBank/DDBJ databases">
        <title>The complete genome of Muricauda ruestringensis DSM 13258.</title>
        <authorList>
            <person name="Lucas S."/>
            <person name="Han J."/>
            <person name="Lapidus A."/>
            <person name="Bruce D."/>
            <person name="Goodwin L."/>
            <person name="Pitluck S."/>
            <person name="Peters L."/>
            <person name="Kyrpides N."/>
            <person name="Mavromatis K."/>
            <person name="Ivanova N."/>
            <person name="Ovchinnikova G."/>
            <person name="Teshima H."/>
            <person name="Detter J.C."/>
            <person name="Tapia R."/>
            <person name="Han C."/>
            <person name="Land M."/>
            <person name="Hauser L."/>
            <person name="Markowitz V."/>
            <person name="Cheng J.-F."/>
            <person name="Hugenholtz P."/>
            <person name="Woyke T."/>
            <person name="Wu D."/>
            <person name="Spring S."/>
            <person name="Schroeder M."/>
            <person name="Brambilla E."/>
            <person name="Klenk H.-P."/>
            <person name="Eisen J.A."/>
        </authorList>
    </citation>
    <scope>NUCLEOTIDE SEQUENCE [LARGE SCALE GENOMIC DNA]</scope>
    <source>
        <strain evidence="3">DSM 13258 / LMG 19739 / B1</strain>
    </source>
</reference>
<gene>
    <name evidence="2" type="ordered locus">Murru_0912</name>
</gene>
<keyword evidence="1" id="KW-0472">Membrane</keyword>
<evidence type="ECO:0000313" key="2">
    <source>
        <dbReference type="EMBL" id="AEM69959.1"/>
    </source>
</evidence>